<feature type="region of interest" description="Disordered" evidence="1">
    <location>
        <begin position="1"/>
        <end position="47"/>
    </location>
</feature>
<evidence type="ECO:0000313" key="3">
    <source>
        <dbReference type="Proteomes" id="UP000176593"/>
    </source>
</evidence>
<proteinExistence type="predicted"/>
<feature type="compositionally biased region" description="Basic and acidic residues" evidence="1">
    <location>
        <begin position="30"/>
        <end position="47"/>
    </location>
</feature>
<name>A0A1F7VE36_9BACT</name>
<reference evidence="2 3" key="1">
    <citation type="journal article" date="2016" name="Nat. Commun.">
        <title>Thousands of microbial genomes shed light on interconnected biogeochemical processes in an aquifer system.</title>
        <authorList>
            <person name="Anantharaman K."/>
            <person name="Brown C.T."/>
            <person name="Hug L.A."/>
            <person name="Sharon I."/>
            <person name="Castelle C.J."/>
            <person name="Probst A.J."/>
            <person name="Thomas B.C."/>
            <person name="Singh A."/>
            <person name="Wilkins M.J."/>
            <person name="Karaoz U."/>
            <person name="Brodie E.L."/>
            <person name="Williams K.H."/>
            <person name="Hubbard S.S."/>
            <person name="Banfield J.F."/>
        </authorList>
    </citation>
    <scope>NUCLEOTIDE SEQUENCE [LARGE SCALE GENOMIC DNA]</scope>
</reference>
<protein>
    <submittedName>
        <fullName evidence="2">Uncharacterized protein</fullName>
    </submittedName>
</protein>
<dbReference type="Proteomes" id="UP000176593">
    <property type="component" value="Unassembled WGS sequence"/>
</dbReference>
<comment type="caution">
    <text evidence="2">The sequence shown here is derived from an EMBL/GenBank/DDBJ whole genome shotgun (WGS) entry which is preliminary data.</text>
</comment>
<accession>A0A1F7VE36</accession>
<evidence type="ECO:0000256" key="1">
    <source>
        <dbReference type="SAM" id="MobiDB-lite"/>
    </source>
</evidence>
<dbReference type="AlphaFoldDB" id="A0A1F7VE36"/>
<dbReference type="EMBL" id="MGEQ01000001">
    <property type="protein sequence ID" value="OGL88247.1"/>
    <property type="molecule type" value="Genomic_DNA"/>
</dbReference>
<evidence type="ECO:0000313" key="2">
    <source>
        <dbReference type="EMBL" id="OGL88247.1"/>
    </source>
</evidence>
<sequence>MQSFPGRTKGVPVAKKGVSTRTRAHHPKRAERWHDTHRNHDETRREEQFEANQLELVALLAMTWPF</sequence>
<gene>
    <name evidence="2" type="ORF">A3I41_00800</name>
</gene>
<organism evidence="2 3">
    <name type="scientific">Candidatus Uhrbacteria bacterium RIFCSPLOWO2_02_FULL_48_18</name>
    <dbReference type="NCBI Taxonomy" id="1802408"/>
    <lineage>
        <taxon>Bacteria</taxon>
        <taxon>Candidatus Uhriibacteriota</taxon>
    </lineage>
</organism>